<dbReference type="OrthoDB" id="5585968at2759"/>
<evidence type="ECO:0000256" key="15">
    <source>
        <dbReference type="SAM" id="MobiDB-lite"/>
    </source>
</evidence>
<comment type="similarity">
    <text evidence="4">Belongs to the acetyltransferase family.</text>
</comment>
<comment type="function">
    <text evidence="1">N-acetylglutamate synthase involved in arginine biosynthesis.</text>
</comment>
<feature type="non-terminal residue" evidence="17">
    <location>
        <position position="1"/>
    </location>
</feature>
<dbReference type="Gene3D" id="3.40.1160.10">
    <property type="entry name" value="Acetylglutamate kinase-like"/>
    <property type="match status" value="1"/>
</dbReference>
<accession>A0A3N4LG71</accession>
<dbReference type="InterPro" id="IPR006855">
    <property type="entry name" value="Vertebrate-like_GNAT_dom"/>
</dbReference>
<dbReference type="GO" id="GO:0005759">
    <property type="term" value="C:mitochondrial matrix"/>
    <property type="evidence" value="ECO:0007669"/>
    <property type="project" value="TreeGrafter"/>
</dbReference>
<dbReference type="EMBL" id="ML121557">
    <property type="protein sequence ID" value="RPB21736.1"/>
    <property type="molecule type" value="Genomic_DNA"/>
</dbReference>
<feature type="compositionally biased region" description="Low complexity" evidence="15">
    <location>
        <begin position="38"/>
        <end position="48"/>
    </location>
</feature>
<dbReference type="GO" id="GO:0006592">
    <property type="term" value="P:ornithine biosynthetic process"/>
    <property type="evidence" value="ECO:0007669"/>
    <property type="project" value="TreeGrafter"/>
</dbReference>
<keyword evidence="11" id="KW-0012">Acyltransferase</keyword>
<evidence type="ECO:0000313" key="18">
    <source>
        <dbReference type="Proteomes" id="UP000267821"/>
    </source>
</evidence>
<dbReference type="InterPro" id="IPR011190">
    <property type="entry name" value="GlcNAc_Synth_fun"/>
</dbReference>
<evidence type="ECO:0000256" key="9">
    <source>
        <dbReference type="ARBA" id="ARBA00022946"/>
    </source>
</evidence>
<evidence type="ECO:0000256" key="11">
    <source>
        <dbReference type="ARBA" id="ARBA00023315"/>
    </source>
</evidence>
<dbReference type="EC" id="2.3.1.1" evidence="5"/>
<evidence type="ECO:0000256" key="3">
    <source>
        <dbReference type="ARBA" id="ARBA00004925"/>
    </source>
</evidence>
<sequence length="621" mass="67449">DFYLSILKSSSTKREARSYLQRFARPNGLPVESTTNTPSSLPSPSPSLFAGLQNHTAPNSLLGDQKARTSAWIKRILSHQQVITPTDFIYAPSSATFTPEIKEEQIHLALVKIRQVQDVSDDTLRGIGKTLVKLGKLGLVPAVVIDPLSMVEGRAAPSSLEWRKEMRMQSERVVEAIEQAKGHARAVDGACAVKQLKRKVSITLPHLIIAALSHGTIPILAPIAFDDDQKAVEVNADSIILALVRLFSTSAEVAPRPNAEPSLLSVDKIIYIDPLGGIPSTDRPNNSAHVFLNMQQEYGAVREELVAGTIGNQGLSETEKEIHLRTLATLRKALAILPANSSAMITTPDAAAVTTRPSRAIAATGSSSIRSSAGMITPQLSLTNKVPLDRNPLIHNLLTDKPVFSSSLPISSPNSPYTTSTTLLKHGIPLLIMTNPAYPYPGHKVLKLNDGSVDLDRLAFLIEDSFGRKLDVERYLKRVNDKIAGLIVAGEYEGAAIVTWETDGRTGGGYGARGLQGWKKVLYLDKFAVLRKSQGTGGVADVVFKAMVMGVFPGEGILWRSRKENVVNKWYFDRAKGTYRIPDSGWTMFWTGGQGGELDGGRGKFEQYLAICRGVEPSFKG</sequence>
<dbReference type="Proteomes" id="UP000267821">
    <property type="component" value="Unassembled WGS sequence"/>
</dbReference>
<evidence type="ECO:0000256" key="7">
    <source>
        <dbReference type="ARBA" id="ARBA00022605"/>
    </source>
</evidence>
<dbReference type="UniPathway" id="UPA00068">
    <property type="reaction ID" value="UER00106"/>
</dbReference>
<dbReference type="PROSITE" id="PS51731">
    <property type="entry name" value="GNAT_NAGS"/>
    <property type="match status" value="1"/>
</dbReference>
<proteinExistence type="inferred from homology"/>
<dbReference type="PIRSF" id="PIRSF007892">
    <property type="entry name" value="NAGS_fungal"/>
    <property type="match status" value="1"/>
</dbReference>
<evidence type="ECO:0000256" key="13">
    <source>
        <dbReference type="ARBA" id="ARBA00033251"/>
    </source>
</evidence>
<evidence type="ECO:0000256" key="1">
    <source>
        <dbReference type="ARBA" id="ARBA00002294"/>
    </source>
</evidence>
<evidence type="ECO:0000256" key="2">
    <source>
        <dbReference type="ARBA" id="ARBA00004173"/>
    </source>
</evidence>
<dbReference type="Pfam" id="PF04768">
    <property type="entry name" value="NAT"/>
    <property type="match status" value="1"/>
</dbReference>
<dbReference type="PANTHER" id="PTHR23342">
    <property type="entry name" value="N-ACETYLGLUTAMATE SYNTHASE"/>
    <property type="match status" value="1"/>
</dbReference>
<keyword evidence="10" id="KW-0496">Mitochondrion</keyword>
<dbReference type="Gene3D" id="3.40.630.30">
    <property type="match status" value="1"/>
</dbReference>
<dbReference type="InParanoid" id="A0A3N4LG71"/>
<feature type="region of interest" description="Disordered" evidence="15">
    <location>
        <begin position="27"/>
        <end position="49"/>
    </location>
</feature>
<dbReference type="InterPro" id="IPR036393">
    <property type="entry name" value="AceGlu_kinase-like_sf"/>
</dbReference>
<evidence type="ECO:0000256" key="6">
    <source>
        <dbReference type="ARBA" id="ARBA00018802"/>
    </source>
</evidence>
<evidence type="ECO:0000313" key="17">
    <source>
        <dbReference type="EMBL" id="RPB21736.1"/>
    </source>
</evidence>
<organism evidence="17 18">
    <name type="scientific">Terfezia boudieri ATCC MYA-4762</name>
    <dbReference type="NCBI Taxonomy" id="1051890"/>
    <lineage>
        <taxon>Eukaryota</taxon>
        <taxon>Fungi</taxon>
        <taxon>Dikarya</taxon>
        <taxon>Ascomycota</taxon>
        <taxon>Pezizomycotina</taxon>
        <taxon>Pezizomycetes</taxon>
        <taxon>Pezizales</taxon>
        <taxon>Pezizaceae</taxon>
        <taxon>Terfezia</taxon>
    </lineage>
</organism>
<comment type="subcellular location">
    <subcellularLocation>
        <location evidence="2">Mitochondrion</location>
    </subcellularLocation>
</comment>
<dbReference type="FunCoup" id="A0A3N4LG71">
    <property type="interactions" value="103"/>
</dbReference>
<evidence type="ECO:0000259" key="16">
    <source>
        <dbReference type="PROSITE" id="PS51731"/>
    </source>
</evidence>
<evidence type="ECO:0000256" key="5">
    <source>
        <dbReference type="ARBA" id="ARBA00012697"/>
    </source>
</evidence>
<comment type="catalytic activity">
    <reaction evidence="14">
        <text>L-glutamate + acetyl-CoA = N-acetyl-L-glutamate + CoA + H(+)</text>
        <dbReference type="Rhea" id="RHEA:24292"/>
        <dbReference type="ChEBI" id="CHEBI:15378"/>
        <dbReference type="ChEBI" id="CHEBI:29985"/>
        <dbReference type="ChEBI" id="CHEBI:44337"/>
        <dbReference type="ChEBI" id="CHEBI:57287"/>
        <dbReference type="ChEBI" id="CHEBI:57288"/>
        <dbReference type="EC" id="2.3.1.1"/>
    </reaction>
</comment>
<dbReference type="STRING" id="1051890.A0A3N4LG71"/>
<keyword evidence="9" id="KW-0809">Transit peptide</keyword>
<keyword evidence="7" id="KW-0028">Amino-acid biosynthesis</keyword>
<reference evidence="17 18" key="1">
    <citation type="journal article" date="2018" name="Nat. Ecol. Evol.">
        <title>Pezizomycetes genomes reveal the molecular basis of ectomycorrhizal truffle lifestyle.</title>
        <authorList>
            <person name="Murat C."/>
            <person name="Payen T."/>
            <person name="Noel B."/>
            <person name="Kuo A."/>
            <person name="Morin E."/>
            <person name="Chen J."/>
            <person name="Kohler A."/>
            <person name="Krizsan K."/>
            <person name="Balestrini R."/>
            <person name="Da Silva C."/>
            <person name="Montanini B."/>
            <person name="Hainaut M."/>
            <person name="Levati E."/>
            <person name="Barry K.W."/>
            <person name="Belfiori B."/>
            <person name="Cichocki N."/>
            <person name="Clum A."/>
            <person name="Dockter R.B."/>
            <person name="Fauchery L."/>
            <person name="Guy J."/>
            <person name="Iotti M."/>
            <person name="Le Tacon F."/>
            <person name="Lindquist E.A."/>
            <person name="Lipzen A."/>
            <person name="Malagnac F."/>
            <person name="Mello A."/>
            <person name="Molinier V."/>
            <person name="Miyauchi S."/>
            <person name="Poulain J."/>
            <person name="Riccioni C."/>
            <person name="Rubini A."/>
            <person name="Sitrit Y."/>
            <person name="Splivallo R."/>
            <person name="Traeger S."/>
            <person name="Wang M."/>
            <person name="Zifcakova L."/>
            <person name="Wipf D."/>
            <person name="Zambonelli A."/>
            <person name="Paolocci F."/>
            <person name="Nowrousian M."/>
            <person name="Ottonello S."/>
            <person name="Baldrian P."/>
            <person name="Spatafora J.W."/>
            <person name="Henrissat B."/>
            <person name="Nagy L.G."/>
            <person name="Aury J.M."/>
            <person name="Wincker P."/>
            <person name="Grigoriev I.V."/>
            <person name="Bonfante P."/>
            <person name="Martin F.M."/>
        </authorList>
    </citation>
    <scope>NUCLEOTIDE SEQUENCE [LARGE SCALE GENOMIC DNA]</scope>
    <source>
        <strain evidence="17 18">ATCC MYA-4762</strain>
    </source>
</reference>
<dbReference type="GO" id="GO:0006526">
    <property type="term" value="P:L-arginine biosynthetic process"/>
    <property type="evidence" value="ECO:0007669"/>
    <property type="project" value="UniProtKB-UniPathway"/>
</dbReference>
<evidence type="ECO:0000256" key="4">
    <source>
        <dbReference type="ARBA" id="ARBA00008694"/>
    </source>
</evidence>
<comment type="pathway">
    <text evidence="3">Amino-acid biosynthesis; L-arginine biosynthesis; N(2)-acetyl-L-ornithine from L-glutamate: step 1/4.</text>
</comment>
<evidence type="ECO:0000256" key="14">
    <source>
        <dbReference type="ARBA" id="ARBA00048372"/>
    </source>
</evidence>
<feature type="domain" description="N-acetyltransferase" evidence="16">
    <location>
        <begin position="442"/>
        <end position="614"/>
    </location>
</feature>
<dbReference type="AlphaFoldDB" id="A0A3N4LG71"/>
<gene>
    <name evidence="17" type="ORF">L211DRAFT_790009</name>
</gene>
<evidence type="ECO:0000256" key="12">
    <source>
        <dbReference type="ARBA" id="ARBA00030346"/>
    </source>
</evidence>
<keyword evidence="8" id="KW-0808">Transferase</keyword>
<evidence type="ECO:0000256" key="10">
    <source>
        <dbReference type="ARBA" id="ARBA00023128"/>
    </source>
</evidence>
<dbReference type="GO" id="GO:0004042">
    <property type="term" value="F:L-glutamate N-acetyltransferase activity"/>
    <property type="evidence" value="ECO:0007669"/>
    <property type="project" value="InterPro"/>
</dbReference>
<evidence type="ECO:0000256" key="8">
    <source>
        <dbReference type="ARBA" id="ARBA00022679"/>
    </source>
</evidence>
<keyword evidence="18" id="KW-1185">Reference proteome</keyword>
<protein>
    <recommendedName>
        <fullName evidence="6">Amino-acid acetyltransferase, mitochondrial</fullName>
        <ecNumber evidence="5">2.3.1.1</ecNumber>
    </recommendedName>
    <alternativeName>
        <fullName evidence="12">Glutamate N-acetyltransferase</fullName>
    </alternativeName>
    <alternativeName>
        <fullName evidence="13">N-acetylglutamate synthase</fullName>
    </alternativeName>
</protein>
<dbReference type="PANTHER" id="PTHR23342:SF4">
    <property type="entry name" value="AMINO-ACID ACETYLTRANSFERASE, MITOCHONDRIAL"/>
    <property type="match status" value="1"/>
</dbReference>
<name>A0A3N4LG71_9PEZI</name>